<evidence type="ECO:0000313" key="9">
    <source>
        <dbReference type="EMBL" id="MFC6705187.1"/>
    </source>
</evidence>
<evidence type="ECO:0000256" key="4">
    <source>
        <dbReference type="ARBA" id="ARBA00022475"/>
    </source>
</evidence>
<evidence type="ECO:0000256" key="5">
    <source>
        <dbReference type="ARBA" id="ARBA00022692"/>
    </source>
</evidence>
<evidence type="ECO:0000256" key="2">
    <source>
        <dbReference type="ARBA" id="ARBA00009142"/>
    </source>
</evidence>
<sequence>MLPLNAFVVWRERSAIDWHGVRWVAVTRVAATPLGLLVLTAVPANRLGLLIGAATVLAAIVSLVAPDFHPSRGAFLGAGAATAVSETATGVGGPPLALVYQHSPAPELRSTVAASFLLGEVVSIAVLLVRGIGDAGAVRDAAWLLPALVVGLLLSSRLHERLDSKRLRFLVLVFALVSGVVLMVS</sequence>
<protein>
    <recommendedName>
        <fullName evidence="8">Probable membrane transporter protein</fullName>
    </recommendedName>
</protein>
<accession>A0ABW2AE53</accession>
<dbReference type="InterPro" id="IPR052017">
    <property type="entry name" value="TSUP"/>
</dbReference>
<keyword evidence="5 8" id="KW-0812">Transmembrane</keyword>
<comment type="caution">
    <text evidence="9">The sequence shown here is derived from an EMBL/GenBank/DDBJ whole genome shotgun (WGS) entry which is preliminary data.</text>
</comment>
<evidence type="ECO:0000256" key="8">
    <source>
        <dbReference type="RuleBase" id="RU363041"/>
    </source>
</evidence>
<keyword evidence="10" id="KW-1185">Reference proteome</keyword>
<gene>
    <name evidence="9" type="ORF">ACFQDH_07875</name>
</gene>
<dbReference type="PANTHER" id="PTHR30269:SF37">
    <property type="entry name" value="MEMBRANE TRANSPORTER PROTEIN"/>
    <property type="match status" value="1"/>
</dbReference>
<dbReference type="PANTHER" id="PTHR30269">
    <property type="entry name" value="TRANSMEMBRANE PROTEIN YFCA"/>
    <property type="match status" value="1"/>
</dbReference>
<dbReference type="Pfam" id="PF01925">
    <property type="entry name" value="TauE"/>
    <property type="match status" value="1"/>
</dbReference>
<dbReference type="Proteomes" id="UP001596298">
    <property type="component" value="Unassembled WGS sequence"/>
</dbReference>
<name>A0ABW2AE53_9MICO</name>
<proteinExistence type="inferred from homology"/>
<evidence type="ECO:0000256" key="7">
    <source>
        <dbReference type="ARBA" id="ARBA00023136"/>
    </source>
</evidence>
<organism evidence="9 10">
    <name type="scientific">Flexivirga alba</name>
    <dbReference type="NCBI Taxonomy" id="702742"/>
    <lineage>
        <taxon>Bacteria</taxon>
        <taxon>Bacillati</taxon>
        <taxon>Actinomycetota</taxon>
        <taxon>Actinomycetes</taxon>
        <taxon>Micrococcales</taxon>
        <taxon>Dermacoccaceae</taxon>
        <taxon>Flexivirga</taxon>
    </lineage>
</organism>
<keyword evidence="4 8" id="KW-1003">Cell membrane</keyword>
<evidence type="ECO:0000256" key="1">
    <source>
        <dbReference type="ARBA" id="ARBA00004651"/>
    </source>
</evidence>
<comment type="similarity">
    <text evidence="2 8">Belongs to the 4-toluene sulfonate uptake permease (TSUP) (TC 2.A.102) family.</text>
</comment>
<comment type="subcellular location">
    <subcellularLocation>
        <location evidence="1 8">Cell membrane</location>
        <topology evidence="1 8">Multi-pass membrane protein</topology>
    </subcellularLocation>
</comment>
<keyword evidence="3" id="KW-0813">Transport</keyword>
<evidence type="ECO:0000256" key="3">
    <source>
        <dbReference type="ARBA" id="ARBA00022448"/>
    </source>
</evidence>
<keyword evidence="7 8" id="KW-0472">Membrane</keyword>
<feature type="transmembrane region" description="Helical" evidence="8">
    <location>
        <begin position="112"/>
        <end position="132"/>
    </location>
</feature>
<feature type="transmembrane region" description="Helical" evidence="8">
    <location>
        <begin position="167"/>
        <end position="184"/>
    </location>
</feature>
<evidence type="ECO:0000313" key="10">
    <source>
        <dbReference type="Proteomes" id="UP001596298"/>
    </source>
</evidence>
<dbReference type="EMBL" id="JBHSWH010000001">
    <property type="protein sequence ID" value="MFC6705187.1"/>
    <property type="molecule type" value="Genomic_DNA"/>
</dbReference>
<feature type="transmembrane region" description="Helical" evidence="8">
    <location>
        <begin position="20"/>
        <end position="42"/>
    </location>
</feature>
<reference evidence="10" key="1">
    <citation type="journal article" date="2019" name="Int. J. Syst. Evol. Microbiol.">
        <title>The Global Catalogue of Microorganisms (GCM) 10K type strain sequencing project: providing services to taxonomists for standard genome sequencing and annotation.</title>
        <authorList>
            <consortium name="The Broad Institute Genomics Platform"/>
            <consortium name="The Broad Institute Genome Sequencing Center for Infectious Disease"/>
            <person name="Wu L."/>
            <person name="Ma J."/>
        </authorList>
    </citation>
    <scope>NUCLEOTIDE SEQUENCE [LARGE SCALE GENOMIC DNA]</scope>
    <source>
        <strain evidence="10">CCUG 58127</strain>
    </source>
</reference>
<dbReference type="InterPro" id="IPR002781">
    <property type="entry name" value="TM_pro_TauE-like"/>
</dbReference>
<dbReference type="RefSeq" id="WP_382400103.1">
    <property type="nucleotide sequence ID" value="NZ_JBHSWH010000001.1"/>
</dbReference>
<keyword evidence="6 8" id="KW-1133">Transmembrane helix</keyword>
<feature type="transmembrane region" description="Helical" evidence="8">
    <location>
        <begin position="49"/>
        <end position="68"/>
    </location>
</feature>
<evidence type="ECO:0000256" key="6">
    <source>
        <dbReference type="ARBA" id="ARBA00022989"/>
    </source>
</evidence>